<evidence type="ECO:0000313" key="2">
    <source>
        <dbReference type="Proteomes" id="UP000475214"/>
    </source>
</evidence>
<name>A0A6L9S6U4_9ACTN</name>
<keyword evidence="2" id="KW-1185">Reference proteome</keyword>
<dbReference type="AlphaFoldDB" id="A0A6L9S6U4"/>
<dbReference type="GO" id="GO:0005737">
    <property type="term" value="C:cytoplasm"/>
    <property type="evidence" value="ECO:0007669"/>
    <property type="project" value="TreeGrafter"/>
</dbReference>
<gene>
    <name evidence="1" type="ORF">G1H10_13510</name>
</gene>
<dbReference type="EMBL" id="JAAGOA010000008">
    <property type="protein sequence ID" value="NEE01185.1"/>
    <property type="molecule type" value="Genomic_DNA"/>
</dbReference>
<comment type="caution">
    <text evidence="1">The sequence shown here is derived from an EMBL/GenBank/DDBJ whole genome shotgun (WGS) entry which is preliminary data.</text>
</comment>
<accession>A0A6L9S6U4</accession>
<dbReference type="GO" id="GO:0018169">
    <property type="term" value="F:ribosomal S6-glutamic acid ligase activity"/>
    <property type="evidence" value="ECO:0007669"/>
    <property type="project" value="TreeGrafter"/>
</dbReference>
<dbReference type="GO" id="GO:0009432">
    <property type="term" value="P:SOS response"/>
    <property type="evidence" value="ECO:0007669"/>
    <property type="project" value="TreeGrafter"/>
</dbReference>
<dbReference type="Proteomes" id="UP000475214">
    <property type="component" value="Unassembled WGS sequence"/>
</dbReference>
<reference evidence="1 2" key="1">
    <citation type="submission" date="2020-02" db="EMBL/GenBank/DDBJ databases">
        <authorList>
            <person name="Li X.-J."/>
            <person name="Han X.-M."/>
        </authorList>
    </citation>
    <scope>NUCLEOTIDE SEQUENCE [LARGE SCALE GENOMIC DNA]</scope>
    <source>
        <strain evidence="1 2">CCTCC AB 2017055</strain>
    </source>
</reference>
<dbReference type="Gene3D" id="3.30.470.20">
    <property type="entry name" value="ATP-grasp fold, B domain"/>
    <property type="match status" value="1"/>
</dbReference>
<dbReference type="RefSeq" id="WP_163738318.1">
    <property type="nucleotide sequence ID" value="NZ_JAAGOA010000008.1"/>
</dbReference>
<proteinExistence type="predicted"/>
<evidence type="ECO:0000313" key="1">
    <source>
        <dbReference type="EMBL" id="NEE01185.1"/>
    </source>
</evidence>
<evidence type="ECO:0008006" key="3">
    <source>
        <dbReference type="Google" id="ProtNLM"/>
    </source>
</evidence>
<protein>
    <recommendedName>
        <fullName evidence="3">ATP-grasp domain-containing protein</fullName>
    </recommendedName>
</protein>
<dbReference type="SUPFAM" id="SSF56059">
    <property type="entry name" value="Glutathione synthetase ATP-binding domain-like"/>
    <property type="match status" value="1"/>
</dbReference>
<organism evidence="1 2">
    <name type="scientific">Phytoactinopolyspora halotolerans</name>
    <dbReference type="NCBI Taxonomy" id="1981512"/>
    <lineage>
        <taxon>Bacteria</taxon>
        <taxon>Bacillati</taxon>
        <taxon>Actinomycetota</taxon>
        <taxon>Actinomycetes</taxon>
        <taxon>Jiangellales</taxon>
        <taxon>Jiangellaceae</taxon>
        <taxon>Phytoactinopolyspora</taxon>
    </lineage>
</organism>
<dbReference type="PANTHER" id="PTHR21621:SF0">
    <property type="entry name" value="BETA-CITRYLGLUTAMATE SYNTHASE B-RELATED"/>
    <property type="match status" value="1"/>
</dbReference>
<sequence length="316" mass="34925">MTVLLATHRRATEIDRVIDELNARKIRFCRVNMAPGEGAFSAQLSNGRAKVTLSTDGGQFAIDEFTHGWYHQPALVEPKQISACKGASGEQAVLTSFSNGWEAVLEMAPVVWLNDARSVAEGSNKLRQLLAAVEVGLPVPTTVVGNLLSPAQRWLRGLPVVAKNLTSPHQVWNTERTVSFVTKRTDLGNIGEHALAAVPVILQHEVRPLREHRVVVVCDQVFSAAIPIDKRHGHVDVRLAPDSLRQYSKSLIEPTVKDQLIELMRRFKLNYCSADLIESDDGAWSFLELNTCGAWWWIDDIHAGSVTHALTDFLSG</sequence>
<dbReference type="PANTHER" id="PTHR21621">
    <property type="entry name" value="RIBOSOMAL PROTEIN S6 MODIFICATION PROTEIN"/>
    <property type="match status" value="1"/>
</dbReference>